<dbReference type="Gene3D" id="3.20.20.70">
    <property type="entry name" value="Aldolase class I"/>
    <property type="match status" value="1"/>
</dbReference>
<comment type="caution">
    <text evidence="1">The sequence shown here is derived from an EMBL/GenBank/DDBJ whole genome shotgun (WGS) entry which is preliminary data.</text>
</comment>
<accession>A0AAW5EJA5</accession>
<sequence length="45" mass="5067">MTKLKICGIKDENNAKEIAELNVDFMGLIFAKSPRQLSLEQAMNL</sequence>
<dbReference type="Proteomes" id="UP001199644">
    <property type="component" value="Unassembled WGS sequence"/>
</dbReference>
<dbReference type="GO" id="GO:0016853">
    <property type="term" value="F:isomerase activity"/>
    <property type="evidence" value="ECO:0007669"/>
    <property type="project" value="UniProtKB-KW"/>
</dbReference>
<dbReference type="AlphaFoldDB" id="A0AAW5EJA5"/>
<organism evidence="1 2">
    <name type="scientific">Campylobacter jejuni</name>
    <dbReference type="NCBI Taxonomy" id="197"/>
    <lineage>
        <taxon>Bacteria</taxon>
        <taxon>Pseudomonadati</taxon>
        <taxon>Campylobacterota</taxon>
        <taxon>Epsilonproteobacteria</taxon>
        <taxon>Campylobacterales</taxon>
        <taxon>Campylobacteraceae</taxon>
        <taxon>Campylobacter</taxon>
    </lineage>
</organism>
<proteinExistence type="predicted"/>
<gene>
    <name evidence="1" type="ORF">LZC39_12680</name>
</gene>
<feature type="non-terminal residue" evidence="1">
    <location>
        <position position="45"/>
    </location>
</feature>
<dbReference type="SUPFAM" id="SSF51366">
    <property type="entry name" value="Ribulose-phoshate binding barrel"/>
    <property type="match status" value="1"/>
</dbReference>
<protein>
    <submittedName>
        <fullName evidence="1">Phosphoribosylanthranilate isomerase</fullName>
    </submittedName>
</protein>
<evidence type="ECO:0000313" key="2">
    <source>
        <dbReference type="Proteomes" id="UP001199644"/>
    </source>
</evidence>
<keyword evidence="1" id="KW-0413">Isomerase</keyword>
<dbReference type="InterPro" id="IPR013785">
    <property type="entry name" value="Aldolase_TIM"/>
</dbReference>
<dbReference type="EMBL" id="JAJUOL010000529">
    <property type="protein sequence ID" value="MCH3852945.1"/>
    <property type="molecule type" value="Genomic_DNA"/>
</dbReference>
<name>A0AAW5EJA5_CAMJU</name>
<reference evidence="1" key="1">
    <citation type="submission" date="2021-12" db="EMBL/GenBank/DDBJ databases">
        <title>Prevalence of phenicol resistance gene fexA in Campylobacter isolated from poultry supply chain.</title>
        <authorList>
            <person name="Tang B."/>
            <person name="Zheng X."/>
            <person name="Lin J."/>
            <person name="Lin R."/>
            <person name="Yang H."/>
            <person name="Shen Z."/>
            <person name="Xia F."/>
        </authorList>
    </citation>
    <scope>NUCLEOTIDE SEQUENCE</scope>
    <source>
        <strain evidence="1">CJHN2011004</strain>
    </source>
</reference>
<evidence type="ECO:0000313" key="1">
    <source>
        <dbReference type="EMBL" id="MCH3852945.1"/>
    </source>
</evidence>
<dbReference type="InterPro" id="IPR011060">
    <property type="entry name" value="RibuloseP-bd_barrel"/>
</dbReference>